<evidence type="ECO:0000313" key="11">
    <source>
        <dbReference type="Proteomes" id="UP000260812"/>
    </source>
</evidence>
<evidence type="ECO:0000256" key="1">
    <source>
        <dbReference type="ARBA" id="ARBA00022475"/>
    </source>
</evidence>
<keyword evidence="1" id="KW-1003">Cell membrane</keyword>
<dbReference type="InterPro" id="IPR029044">
    <property type="entry name" value="Nucleotide-diphossugar_trans"/>
</dbReference>
<dbReference type="GO" id="GO:0016757">
    <property type="term" value="F:glycosyltransferase activity"/>
    <property type="evidence" value="ECO:0007669"/>
    <property type="project" value="UniProtKB-KW"/>
</dbReference>
<sequence length="312" mass="35745">MNEKQKCFLSAVAYVHNNENCAGVFLKKIYEVLKNNFEHFEIICVDDASSDRSHEAIKEVAAGLTDTTVNLLHMSYYQGIELSMNAGTDLAIGDYVLEFDTVEMDYPSSLIMDIYMESLKGYDIVSASPARRQKFTSSFFYKIFNMGAAGNYKMRTESFRILSRRVINRVSSMNKTIPYRKAVYAASGLPIKNMQYECTGERLKGRDKLEDRYRKNLAADSLILFTDLGYLFSIRMTLIMMVIALLMGVYAMVFYICGNPIEGWTTTILFMAFAFFGLFGILTIIVKYLSVIVNLVFKRQQYMVDRIEKITK</sequence>
<comment type="caution">
    <text evidence="10">The sequence shown here is derived from an EMBL/GenBank/DDBJ whole genome shotgun (WGS) entry which is preliminary data.</text>
</comment>
<dbReference type="GO" id="GO:0005886">
    <property type="term" value="C:plasma membrane"/>
    <property type="evidence" value="ECO:0007669"/>
    <property type="project" value="TreeGrafter"/>
</dbReference>
<dbReference type="PANTHER" id="PTHR48090">
    <property type="entry name" value="UNDECAPRENYL-PHOSPHATE 4-DEOXY-4-FORMAMIDO-L-ARABINOSE TRANSFERASE-RELATED"/>
    <property type="match status" value="1"/>
</dbReference>
<evidence type="ECO:0000256" key="4">
    <source>
        <dbReference type="ARBA" id="ARBA00022692"/>
    </source>
</evidence>
<evidence type="ECO:0000256" key="8">
    <source>
        <dbReference type="SAM" id="Phobius"/>
    </source>
</evidence>
<dbReference type="Gene3D" id="3.90.550.10">
    <property type="entry name" value="Spore Coat Polysaccharide Biosynthesis Protein SpsA, Chain A"/>
    <property type="match status" value="1"/>
</dbReference>
<evidence type="ECO:0000256" key="5">
    <source>
        <dbReference type="ARBA" id="ARBA00022985"/>
    </source>
</evidence>
<keyword evidence="3 10" id="KW-0808">Transferase</keyword>
<protein>
    <submittedName>
        <fullName evidence="10">Glycosyltransferase</fullName>
    </submittedName>
</protein>
<evidence type="ECO:0000313" key="10">
    <source>
        <dbReference type="EMBL" id="RGE57167.1"/>
    </source>
</evidence>
<dbReference type="PANTHER" id="PTHR48090:SF3">
    <property type="entry name" value="UNDECAPRENYL-PHOSPHATE 4-DEOXY-4-FORMAMIDO-L-ARABINOSE TRANSFERASE"/>
    <property type="match status" value="1"/>
</dbReference>
<dbReference type="InterPro" id="IPR050256">
    <property type="entry name" value="Glycosyltransferase_2"/>
</dbReference>
<dbReference type="EMBL" id="QVLV01000017">
    <property type="protein sequence ID" value="RGE57167.1"/>
    <property type="molecule type" value="Genomic_DNA"/>
</dbReference>
<evidence type="ECO:0000259" key="9">
    <source>
        <dbReference type="Pfam" id="PF00535"/>
    </source>
</evidence>
<dbReference type="AlphaFoldDB" id="A0A3E3HZ97"/>
<name>A0A3E3HZ97_9FIRM</name>
<evidence type="ECO:0000256" key="2">
    <source>
        <dbReference type="ARBA" id="ARBA00022676"/>
    </source>
</evidence>
<evidence type="ECO:0000256" key="6">
    <source>
        <dbReference type="ARBA" id="ARBA00022989"/>
    </source>
</evidence>
<dbReference type="Proteomes" id="UP000260812">
    <property type="component" value="Unassembled WGS sequence"/>
</dbReference>
<organism evidence="10 11">
    <name type="scientific">Eisenbergiella massiliensis</name>
    <dbReference type="NCBI Taxonomy" id="1720294"/>
    <lineage>
        <taxon>Bacteria</taxon>
        <taxon>Bacillati</taxon>
        <taxon>Bacillota</taxon>
        <taxon>Clostridia</taxon>
        <taxon>Lachnospirales</taxon>
        <taxon>Lachnospiraceae</taxon>
        <taxon>Eisenbergiella</taxon>
    </lineage>
</organism>
<keyword evidence="11" id="KW-1185">Reference proteome</keyword>
<dbReference type="SUPFAM" id="SSF53448">
    <property type="entry name" value="Nucleotide-diphospho-sugar transferases"/>
    <property type="match status" value="1"/>
</dbReference>
<accession>A0A3E3HZ97</accession>
<evidence type="ECO:0000256" key="3">
    <source>
        <dbReference type="ARBA" id="ARBA00022679"/>
    </source>
</evidence>
<dbReference type="GO" id="GO:0009103">
    <property type="term" value="P:lipopolysaccharide biosynthetic process"/>
    <property type="evidence" value="ECO:0007669"/>
    <property type="project" value="UniProtKB-KW"/>
</dbReference>
<dbReference type="Pfam" id="PF00535">
    <property type="entry name" value="Glycos_transf_2"/>
    <property type="match status" value="1"/>
</dbReference>
<keyword evidence="4 8" id="KW-0812">Transmembrane</keyword>
<feature type="transmembrane region" description="Helical" evidence="8">
    <location>
        <begin position="238"/>
        <end position="256"/>
    </location>
</feature>
<keyword evidence="5" id="KW-0448">Lipopolysaccharide biosynthesis</keyword>
<proteinExistence type="predicted"/>
<evidence type="ECO:0000256" key="7">
    <source>
        <dbReference type="ARBA" id="ARBA00023136"/>
    </source>
</evidence>
<dbReference type="GeneID" id="86055460"/>
<gene>
    <name evidence="10" type="ORF">DXC51_20255</name>
</gene>
<dbReference type="InterPro" id="IPR001173">
    <property type="entry name" value="Glyco_trans_2-like"/>
</dbReference>
<dbReference type="RefSeq" id="WP_117545262.1">
    <property type="nucleotide sequence ID" value="NZ_JALETP010000323.1"/>
</dbReference>
<keyword evidence="7 8" id="KW-0472">Membrane</keyword>
<feature type="domain" description="Glycosyltransferase 2-like" evidence="9">
    <location>
        <begin position="22"/>
        <end position="101"/>
    </location>
</feature>
<feature type="transmembrane region" description="Helical" evidence="8">
    <location>
        <begin position="268"/>
        <end position="297"/>
    </location>
</feature>
<keyword evidence="6 8" id="KW-1133">Transmembrane helix</keyword>
<keyword evidence="2" id="KW-0328">Glycosyltransferase</keyword>
<reference evidence="10" key="1">
    <citation type="submission" date="2018-08" db="EMBL/GenBank/DDBJ databases">
        <title>A genome reference for cultivated species of the human gut microbiota.</title>
        <authorList>
            <person name="Zou Y."/>
            <person name="Xue W."/>
            <person name="Luo G."/>
        </authorList>
    </citation>
    <scope>NUCLEOTIDE SEQUENCE [LARGE SCALE GENOMIC DNA]</scope>
    <source>
        <strain evidence="10">TF05-5AC</strain>
    </source>
</reference>